<dbReference type="Gene3D" id="3.90.550.10">
    <property type="entry name" value="Spore Coat Polysaccharide Biosynthesis Protein SpsA, Chain A"/>
    <property type="match status" value="1"/>
</dbReference>
<accession>A0A6C0JQ51</accession>
<dbReference type="GO" id="GO:0016758">
    <property type="term" value="F:hexosyltransferase activity"/>
    <property type="evidence" value="ECO:0007669"/>
    <property type="project" value="UniProtKB-ARBA"/>
</dbReference>
<dbReference type="SUPFAM" id="SSF53448">
    <property type="entry name" value="Nucleotide-diphospho-sugar transferases"/>
    <property type="match status" value="1"/>
</dbReference>
<organism evidence="2">
    <name type="scientific">viral metagenome</name>
    <dbReference type="NCBI Taxonomy" id="1070528"/>
    <lineage>
        <taxon>unclassified sequences</taxon>
        <taxon>metagenomes</taxon>
        <taxon>organismal metagenomes</taxon>
    </lineage>
</organism>
<dbReference type="AlphaFoldDB" id="A0A6C0JQ51"/>
<dbReference type="Pfam" id="PF00535">
    <property type="entry name" value="Glycos_transf_2"/>
    <property type="match status" value="1"/>
</dbReference>
<dbReference type="PANTHER" id="PTHR22916">
    <property type="entry name" value="GLYCOSYLTRANSFERASE"/>
    <property type="match status" value="1"/>
</dbReference>
<dbReference type="EMBL" id="MN740684">
    <property type="protein sequence ID" value="QHU07503.1"/>
    <property type="molecule type" value="Genomic_DNA"/>
</dbReference>
<protein>
    <recommendedName>
        <fullName evidence="1">Glycosyltransferase 2-like domain-containing protein</fullName>
    </recommendedName>
</protein>
<sequence length="233" mass="27806">MSYISILLPLYNGIEFLNESLESIFLQTYTNYEIIIGINGHYNDTDFFNNVSNIVNSLKLKYKNNNYDIVIFDFDFKSKSKTLNNLVKKAKYDYIALIDVDDKWVNNKLELQMKYLENYDVIGTSCSYFGDIENYIPTIPYGDITNHNFLDYNPIINSSVLLKKNCAYWTEDDNIQLEDYDLWLRLKFENKKFYNIDKILCYHRIHRKSFFNNTNSNNISILKNKWHNLFNLI</sequence>
<reference evidence="2" key="1">
    <citation type="journal article" date="2020" name="Nature">
        <title>Giant virus diversity and host interactions through global metagenomics.</title>
        <authorList>
            <person name="Schulz F."/>
            <person name="Roux S."/>
            <person name="Paez-Espino D."/>
            <person name="Jungbluth S."/>
            <person name="Walsh D.A."/>
            <person name="Denef V.J."/>
            <person name="McMahon K.D."/>
            <person name="Konstantinidis K.T."/>
            <person name="Eloe-Fadrosh E.A."/>
            <person name="Kyrpides N.C."/>
            <person name="Woyke T."/>
        </authorList>
    </citation>
    <scope>NUCLEOTIDE SEQUENCE</scope>
    <source>
        <strain evidence="2">GVMAG-S-1040241-154</strain>
    </source>
</reference>
<evidence type="ECO:0000313" key="2">
    <source>
        <dbReference type="EMBL" id="QHU07503.1"/>
    </source>
</evidence>
<dbReference type="PANTHER" id="PTHR22916:SF3">
    <property type="entry name" value="UDP-GLCNAC:BETAGAL BETA-1,3-N-ACETYLGLUCOSAMINYLTRANSFERASE-LIKE PROTEIN 1"/>
    <property type="match status" value="1"/>
</dbReference>
<feature type="domain" description="Glycosyltransferase 2-like" evidence="1">
    <location>
        <begin position="5"/>
        <end position="141"/>
    </location>
</feature>
<dbReference type="InterPro" id="IPR001173">
    <property type="entry name" value="Glyco_trans_2-like"/>
</dbReference>
<proteinExistence type="predicted"/>
<dbReference type="InterPro" id="IPR029044">
    <property type="entry name" value="Nucleotide-diphossugar_trans"/>
</dbReference>
<name>A0A6C0JQ51_9ZZZZ</name>
<evidence type="ECO:0000259" key="1">
    <source>
        <dbReference type="Pfam" id="PF00535"/>
    </source>
</evidence>